<comment type="caution">
    <text evidence="3">The sequence shown here is derived from an EMBL/GenBank/DDBJ whole genome shotgun (WGS) entry which is preliminary data.</text>
</comment>
<feature type="transmembrane region" description="Helical" evidence="2">
    <location>
        <begin position="7"/>
        <end position="26"/>
    </location>
</feature>
<name>A0A3N6LU97_NATCH</name>
<dbReference type="RefSeq" id="WP_124196779.1">
    <property type="nucleotide sequence ID" value="NZ_REGA01000017.1"/>
</dbReference>
<organism evidence="3 4">
    <name type="scientific">Natrarchaeobius chitinivorans</name>
    <dbReference type="NCBI Taxonomy" id="1679083"/>
    <lineage>
        <taxon>Archaea</taxon>
        <taxon>Methanobacteriati</taxon>
        <taxon>Methanobacteriota</taxon>
        <taxon>Stenosarchaea group</taxon>
        <taxon>Halobacteria</taxon>
        <taxon>Halobacteriales</taxon>
        <taxon>Natrialbaceae</taxon>
        <taxon>Natrarchaeobius</taxon>
    </lineage>
</organism>
<accession>A0A3N6LU97</accession>
<gene>
    <name evidence="3" type="ORF">EA473_16965</name>
</gene>
<evidence type="ECO:0000313" key="3">
    <source>
        <dbReference type="EMBL" id="RQG92207.1"/>
    </source>
</evidence>
<sequence length="93" mass="10192">MRRRELAGWAAVGIVLCTFAIPWFLWGDGTVIAGIPLWLWWHIGWMGLASVVFWLFASRAWGIGIETEPRSASSRDDRGGDRSATTAAGGDEA</sequence>
<protein>
    <submittedName>
        <fullName evidence="3">DUF3311 domain-containing protein</fullName>
    </submittedName>
</protein>
<dbReference type="EMBL" id="REGA01000017">
    <property type="protein sequence ID" value="RQG92207.1"/>
    <property type="molecule type" value="Genomic_DNA"/>
</dbReference>
<evidence type="ECO:0000256" key="1">
    <source>
        <dbReference type="SAM" id="MobiDB-lite"/>
    </source>
</evidence>
<keyword evidence="2" id="KW-1133">Transmembrane helix</keyword>
<keyword evidence="2" id="KW-0472">Membrane</keyword>
<proteinExistence type="predicted"/>
<feature type="transmembrane region" description="Helical" evidence="2">
    <location>
        <begin position="38"/>
        <end position="57"/>
    </location>
</feature>
<evidence type="ECO:0000256" key="2">
    <source>
        <dbReference type="SAM" id="Phobius"/>
    </source>
</evidence>
<dbReference type="OrthoDB" id="295408at2157"/>
<dbReference type="AlphaFoldDB" id="A0A3N6LU97"/>
<dbReference type="Pfam" id="PF11755">
    <property type="entry name" value="DUF3311"/>
    <property type="match status" value="1"/>
</dbReference>
<reference evidence="3 4" key="1">
    <citation type="submission" date="2018-10" db="EMBL/GenBank/DDBJ databases">
        <title>Natrarchaeobius chitinivorans gen. nov., sp. nov., and Natrarchaeobius haloalkaliphilus sp. nov., alkaliphilic, chitin-utilizing haloarchaea from hypersaline alkaline lakes.</title>
        <authorList>
            <person name="Sorokin D.Y."/>
            <person name="Elcheninov A.G."/>
            <person name="Kostrikina N.A."/>
            <person name="Bale N.J."/>
            <person name="Sinninghe Damste J.S."/>
            <person name="Khijniak T.V."/>
            <person name="Kublanov I.V."/>
            <person name="Toshchakov S.V."/>
        </authorList>
    </citation>
    <scope>NUCLEOTIDE SEQUENCE [LARGE SCALE GENOMIC DNA]</scope>
    <source>
        <strain evidence="3 4">AArcht4T</strain>
    </source>
</reference>
<evidence type="ECO:0000313" key="4">
    <source>
        <dbReference type="Proteomes" id="UP000282323"/>
    </source>
</evidence>
<keyword evidence="2" id="KW-0812">Transmembrane</keyword>
<feature type="compositionally biased region" description="Basic and acidic residues" evidence="1">
    <location>
        <begin position="68"/>
        <end position="81"/>
    </location>
</feature>
<dbReference type="Proteomes" id="UP000282323">
    <property type="component" value="Unassembled WGS sequence"/>
</dbReference>
<feature type="region of interest" description="Disordered" evidence="1">
    <location>
        <begin position="68"/>
        <end position="93"/>
    </location>
</feature>
<dbReference type="InterPro" id="IPR021741">
    <property type="entry name" value="DUF3311"/>
</dbReference>
<keyword evidence="4" id="KW-1185">Reference proteome</keyword>